<feature type="domain" description="HTH cro/C1-type" evidence="3">
    <location>
        <begin position="16"/>
        <end position="70"/>
    </location>
</feature>
<comment type="caution">
    <text evidence="4">The sequence shown here is derived from an EMBL/GenBank/DDBJ whole genome shotgun (WGS) entry which is preliminary data.</text>
</comment>
<sequence length="447" mass="47350">MGRVGNSDDQDFGSVLARLRAAAGLTQEELAERSGLSARGIGNLERGTGRPRMLTMERLAAGLVLNAAGYEELSAAARRSCRTGPGEGPTTAVARRDLLVGREEEVALLRRHVLGAESAGLALVGEVGLGKSRLLAEAAAIAAEEEVVVLAGGCQKFGGDPYAPLVGALADYVRRTPAQVLRGQLNGCERLDQLLPEIVGLAPAGWGEVGEQRRRLMFAATRRFLLNISGPRGVVLLLDDLQWAGADGVVLIDSVLRDLAPGHVRVVLAYRDTEAPDGAALAATVAELHRAGLLARRQLRPLAEHEAEQLLEQCQPFARERALAMAGGVPLHLVQLGAAGGELPWGLSAVVRQQLAELPKRTISLLELLALADRPMALEPLSAVSGLRDETVVRLLTPALAARVARETAAGVELATGLLREVLVQGLSGAQREVLGRRVFEQLTATW</sequence>
<accession>A0ABR6BGV7</accession>
<dbReference type="PANTHER" id="PTHR16305">
    <property type="entry name" value="TESTICULAR SOLUBLE ADENYLYL CYCLASE"/>
    <property type="match status" value="1"/>
</dbReference>
<keyword evidence="1" id="KW-0547">Nucleotide-binding</keyword>
<name>A0ABR6BGV7_9PSEU</name>
<evidence type="ECO:0000313" key="5">
    <source>
        <dbReference type="Proteomes" id="UP000517916"/>
    </source>
</evidence>
<dbReference type="SUPFAM" id="SSF47413">
    <property type="entry name" value="lambda repressor-like DNA-binding domains"/>
    <property type="match status" value="1"/>
</dbReference>
<evidence type="ECO:0000256" key="2">
    <source>
        <dbReference type="ARBA" id="ARBA00022840"/>
    </source>
</evidence>
<dbReference type="Pfam" id="PF13191">
    <property type="entry name" value="AAA_16"/>
    <property type="match status" value="1"/>
</dbReference>
<dbReference type="InterPro" id="IPR001387">
    <property type="entry name" value="Cro/C1-type_HTH"/>
</dbReference>
<dbReference type="SUPFAM" id="SSF52540">
    <property type="entry name" value="P-loop containing nucleoside triphosphate hydrolases"/>
    <property type="match status" value="1"/>
</dbReference>
<dbReference type="EMBL" id="JACJID010000002">
    <property type="protein sequence ID" value="MBA8926111.1"/>
    <property type="molecule type" value="Genomic_DNA"/>
</dbReference>
<keyword evidence="2" id="KW-0067">ATP-binding</keyword>
<dbReference type="CDD" id="cd00093">
    <property type="entry name" value="HTH_XRE"/>
    <property type="match status" value="1"/>
</dbReference>
<dbReference type="Pfam" id="PF01381">
    <property type="entry name" value="HTH_3"/>
    <property type="match status" value="1"/>
</dbReference>
<reference evidence="4 5" key="1">
    <citation type="submission" date="2020-08" db="EMBL/GenBank/DDBJ databases">
        <title>Genomic Encyclopedia of Archaeal and Bacterial Type Strains, Phase II (KMG-II): from individual species to whole genera.</title>
        <authorList>
            <person name="Goeker M."/>
        </authorList>
    </citation>
    <scope>NUCLEOTIDE SEQUENCE [LARGE SCALE GENOMIC DNA]</scope>
    <source>
        <strain evidence="4 5">DSM 43850</strain>
    </source>
</reference>
<dbReference type="Proteomes" id="UP000517916">
    <property type="component" value="Unassembled WGS sequence"/>
</dbReference>
<dbReference type="Gene3D" id="1.10.260.40">
    <property type="entry name" value="lambda repressor-like DNA-binding domains"/>
    <property type="match status" value="1"/>
</dbReference>
<dbReference type="PROSITE" id="PS50943">
    <property type="entry name" value="HTH_CROC1"/>
    <property type="match status" value="1"/>
</dbReference>
<protein>
    <submittedName>
        <fullName evidence="4">Transcriptional regulator with XRE-family HTH domain</fullName>
    </submittedName>
</protein>
<dbReference type="PANTHER" id="PTHR16305:SF35">
    <property type="entry name" value="TRANSCRIPTIONAL ACTIVATOR DOMAIN"/>
    <property type="match status" value="1"/>
</dbReference>
<dbReference type="InterPro" id="IPR041664">
    <property type="entry name" value="AAA_16"/>
</dbReference>
<proteinExistence type="predicted"/>
<keyword evidence="5" id="KW-1185">Reference proteome</keyword>
<dbReference type="RefSeq" id="WP_025360670.1">
    <property type="nucleotide sequence ID" value="NZ_BAAABQ010000009.1"/>
</dbReference>
<organism evidence="4 5">
    <name type="scientific">Kutzneria viridogrisea</name>
    <dbReference type="NCBI Taxonomy" id="47990"/>
    <lineage>
        <taxon>Bacteria</taxon>
        <taxon>Bacillati</taxon>
        <taxon>Actinomycetota</taxon>
        <taxon>Actinomycetes</taxon>
        <taxon>Pseudonocardiales</taxon>
        <taxon>Pseudonocardiaceae</taxon>
        <taxon>Kutzneria</taxon>
    </lineage>
</organism>
<evidence type="ECO:0000256" key="1">
    <source>
        <dbReference type="ARBA" id="ARBA00022741"/>
    </source>
</evidence>
<evidence type="ECO:0000259" key="3">
    <source>
        <dbReference type="PROSITE" id="PS50943"/>
    </source>
</evidence>
<gene>
    <name evidence="4" type="ORF">BC739_003310</name>
</gene>
<dbReference type="InterPro" id="IPR003593">
    <property type="entry name" value="AAA+_ATPase"/>
</dbReference>
<dbReference type="InterPro" id="IPR027417">
    <property type="entry name" value="P-loop_NTPase"/>
</dbReference>
<dbReference type="SMART" id="SM00382">
    <property type="entry name" value="AAA"/>
    <property type="match status" value="1"/>
</dbReference>
<evidence type="ECO:0000313" key="4">
    <source>
        <dbReference type="EMBL" id="MBA8926111.1"/>
    </source>
</evidence>
<dbReference type="SMART" id="SM00530">
    <property type="entry name" value="HTH_XRE"/>
    <property type="match status" value="1"/>
</dbReference>
<dbReference type="InterPro" id="IPR010982">
    <property type="entry name" value="Lambda_DNA-bd_dom_sf"/>
</dbReference>